<protein>
    <recommendedName>
        <fullName evidence="7">Fucosyltransferase</fullName>
        <ecNumber evidence="7">2.4.1.-</ecNumber>
    </recommendedName>
</protein>
<keyword evidence="6 7" id="KW-0961">Cell wall biogenesis/degradation</keyword>
<keyword evidence="9" id="KW-1185">Reference proteome</keyword>
<accession>A0ABQ7DB56</accession>
<evidence type="ECO:0000256" key="6">
    <source>
        <dbReference type="ARBA" id="ARBA00023316"/>
    </source>
</evidence>
<dbReference type="EC" id="2.4.1.-" evidence="7"/>
<gene>
    <name evidence="8" type="ORF">DY000_02013912</name>
</gene>
<evidence type="ECO:0000313" key="8">
    <source>
        <dbReference type="EMBL" id="KAF3568945.1"/>
    </source>
</evidence>
<dbReference type="Pfam" id="PF03254">
    <property type="entry name" value="XG_FTase"/>
    <property type="match status" value="1"/>
</dbReference>
<evidence type="ECO:0000256" key="5">
    <source>
        <dbReference type="ARBA" id="ARBA00023180"/>
    </source>
</evidence>
<keyword evidence="3 7" id="KW-0808">Transferase</keyword>
<evidence type="ECO:0000256" key="4">
    <source>
        <dbReference type="ARBA" id="ARBA00023034"/>
    </source>
</evidence>
<evidence type="ECO:0000256" key="2">
    <source>
        <dbReference type="ARBA" id="ARBA00022676"/>
    </source>
</evidence>
<keyword evidence="2 7" id="KW-0328">Glycosyltransferase</keyword>
<dbReference type="InterPro" id="IPR004938">
    <property type="entry name" value="XG_FTase"/>
</dbReference>
<evidence type="ECO:0000256" key="7">
    <source>
        <dbReference type="RuleBase" id="RU367004"/>
    </source>
</evidence>
<sequence length="149" mass="16194">MLYVPYRRNGPGYVAQGLGELRAWILYKQENQTDMMTPPCGKAMSPGPCFHSPPYYDCKAKKGTHGSLFTSASGGNTQIVEESISPSISLAMNKSLIKIPDDLEIKKAVFAIHGDKAPGPDDFSANFYQAASYGPKSQNNLTSAPKIYV</sequence>
<evidence type="ECO:0000256" key="1">
    <source>
        <dbReference type="ARBA" id="ARBA00010481"/>
    </source>
</evidence>
<name>A0ABQ7DB56_BRACR</name>
<comment type="caution">
    <text evidence="8">The sequence shown here is derived from an EMBL/GenBank/DDBJ whole genome shotgun (WGS) entry which is preliminary data.</text>
</comment>
<proteinExistence type="inferred from homology"/>
<organism evidence="8 9">
    <name type="scientific">Brassica cretica</name>
    <name type="common">Mustard</name>
    <dbReference type="NCBI Taxonomy" id="69181"/>
    <lineage>
        <taxon>Eukaryota</taxon>
        <taxon>Viridiplantae</taxon>
        <taxon>Streptophyta</taxon>
        <taxon>Embryophyta</taxon>
        <taxon>Tracheophyta</taxon>
        <taxon>Spermatophyta</taxon>
        <taxon>Magnoliopsida</taxon>
        <taxon>eudicotyledons</taxon>
        <taxon>Gunneridae</taxon>
        <taxon>Pentapetalae</taxon>
        <taxon>rosids</taxon>
        <taxon>malvids</taxon>
        <taxon>Brassicales</taxon>
        <taxon>Brassicaceae</taxon>
        <taxon>Brassiceae</taxon>
        <taxon>Brassica</taxon>
    </lineage>
</organism>
<dbReference type="EMBL" id="QGKV02000759">
    <property type="protein sequence ID" value="KAF3568945.1"/>
    <property type="molecule type" value="Genomic_DNA"/>
</dbReference>
<keyword evidence="4 7" id="KW-0333">Golgi apparatus</keyword>
<comment type="similarity">
    <text evidence="1 7">Belongs to the glycosyltransferase 37 family.</text>
</comment>
<reference evidence="8 9" key="1">
    <citation type="journal article" date="2020" name="BMC Genomics">
        <title>Intraspecific diversification of the crop wild relative Brassica cretica Lam. using demographic model selection.</title>
        <authorList>
            <person name="Kioukis A."/>
            <person name="Michalopoulou V.A."/>
            <person name="Briers L."/>
            <person name="Pirintsos S."/>
            <person name="Studholme D.J."/>
            <person name="Pavlidis P."/>
            <person name="Sarris P.F."/>
        </authorList>
    </citation>
    <scope>NUCLEOTIDE SEQUENCE [LARGE SCALE GENOMIC DNA]</scope>
    <source>
        <strain evidence="9">cv. PFS-1207/04</strain>
    </source>
</reference>
<comment type="subcellular location">
    <subcellularLocation>
        <location evidence="7">Golgi apparatus</location>
        <location evidence="7">Golgi stack membrane</location>
        <topology evidence="7">Single-pass type II membrane protein</topology>
    </subcellularLocation>
</comment>
<keyword evidence="5" id="KW-0325">Glycoprotein</keyword>
<evidence type="ECO:0000256" key="3">
    <source>
        <dbReference type="ARBA" id="ARBA00022679"/>
    </source>
</evidence>
<dbReference type="Proteomes" id="UP000266723">
    <property type="component" value="Unassembled WGS sequence"/>
</dbReference>
<evidence type="ECO:0000313" key="9">
    <source>
        <dbReference type="Proteomes" id="UP000266723"/>
    </source>
</evidence>
<dbReference type="PANTHER" id="PTHR31889:SF80">
    <property type="entry name" value="FUCOSYLTRANSFERASE 2"/>
    <property type="match status" value="1"/>
</dbReference>
<comment type="function">
    <text evidence="7">May be involved in cell wall biosynthesis.</text>
</comment>
<dbReference type="PANTHER" id="PTHR31889">
    <property type="entry name" value="FUCOSYLTRANSFERASE 2-RELATED"/>
    <property type="match status" value="1"/>
</dbReference>